<organism evidence="2 3">
    <name type="scientific">Corchorus olitorius</name>
    <dbReference type="NCBI Taxonomy" id="93759"/>
    <lineage>
        <taxon>Eukaryota</taxon>
        <taxon>Viridiplantae</taxon>
        <taxon>Streptophyta</taxon>
        <taxon>Embryophyta</taxon>
        <taxon>Tracheophyta</taxon>
        <taxon>Spermatophyta</taxon>
        <taxon>Magnoliopsida</taxon>
        <taxon>eudicotyledons</taxon>
        <taxon>Gunneridae</taxon>
        <taxon>Pentapetalae</taxon>
        <taxon>rosids</taxon>
        <taxon>malvids</taxon>
        <taxon>Malvales</taxon>
        <taxon>Malvaceae</taxon>
        <taxon>Grewioideae</taxon>
        <taxon>Apeibeae</taxon>
        <taxon>Corchorus</taxon>
    </lineage>
</organism>
<feature type="compositionally biased region" description="Basic and acidic residues" evidence="1">
    <location>
        <begin position="28"/>
        <end position="45"/>
    </location>
</feature>
<evidence type="ECO:0000313" key="3">
    <source>
        <dbReference type="Proteomes" id="UP000187203"/>
    </source>
</evidence>
<proteinExistence type="predicted"/>
<dbReference type="Proteomes" id="UP000187203">
    <property type="component" value="Unassembled WGS sequence"/>
</dbReference>
<name>A0A1R3KJ07_9ROSI</name>
<evidence type="ECO:0000313" key="2">
    <source>
        <dbReference type="EMBL" id="OMP07072.1"/>
    </source>
</evidence>
<dbReference type="AlphaFoldDB" id="A0A1R3KJ07"/>
<feature type="region of interest" description="Disordered" evidence="1">
    <location>
        <begin position="23"/>
        <end position="76"/>
    </location>
</feature>
<feature type="compositionally biased region" description="Basic and acidic residues" evidence="1">
    <location>
        <begin position="63"/>
        <end position="76"/>
    </location>
</feature>
<protein>
    <submittedName>
        <fullName evidence="2">Uncharacterized protein</fullName>
    </submittedName>
</protein>
<gene>
    <name evidence="2" type="ORF">COLO4_07654</name>
</gene>
<dbReference type="EMBL" id="AWUE01013423">
    <property type="protein sequence ID" value="OMP07072.1"/>
    <property type="molecule type" value="Genomic_DNA"/>
</dbReference>
<accession>A0A1R3KJ07</accession>
<evidence type="ECO:0000256" key="1">
    <source>
        <dbReference type="SAM" id="MobiDB-lite"/>
    </source>
</evidence>
<sequence>MAGKFIAVADKKAIQIQLQKKAFSHQRRGLDRTGRAEPSKPRRVEISWNSQETQHLRGKSRERRKEAAQEEDEKKGSRVITLIKLKRDRFAKKGGYALFRVGKLKHYLSPPTFYIRCHVAGRSFHQGRFIQKHVYPLVD</sequence>
<keyword evidence="3" id="KW-1185">Reference proteome</keyword>
<comment type="caution">
    <text evidence="2">The sequence shown here is derived from an EMBL/GenBank/DDBJ whole genome shotgun (WGS) entry which is preliminary data.</text>
</comment>
<reference evidence="3" key="1">
    <citation type="submission" date="2013-09" db="EMBL/GenBank/DDBJ databases">
        <title>Corchorus olitorius genome sequencing.</title>
        <authorList>
            <person name="Alam M."/>
            <person name="Haque M.S."/>
            <person name="Islam M.S."/>
            <person name="Emdad E.M."/>
            <person name="Islam M.M."/>
            <person name="Ahmed B."/>
            <person name="Halim A."/>
            <person name="Hossen Q.M.M."/>
            <person name="Hossain M.Z."/>
            <person name="Ahmed R."/>
            <person name="Khan M.M."/>
            <person name="Islam R."/>
            <person name="Rashid M.M."/>
            <person name="Khan S.A."/>
            <person name="Rahman M.S."/>
            <person name="Alam M."/>
            <person name="Yahiya A.S."/>
            <person name="Khan M.S."/>
            <person name="Azam M.S."/>
            <person name="Haque T."/>
            <person name="Lashkar M.Z.H."/>
            <person name="Akhand A.I."/>
            <person name="Morshed G."/>
            <person name="Roy S."/>
            <person name="Uddin K.S."/>
            <person name="Rabeya T."/>
            <person name="Hossain A.S."/>
            <person name="Chowdhury A."/>
            <person name="Snigdha A.R."/>
            <person name="Mortoza M.S."/>
            <person name="Matin S.A."/>
            <person name="Hoque S.M.E."/>
            <person name="Islam M.K."/>
            <person name="Roy D.K."/>
            <person name="Haider R."/>
            <person name="Moosa M.M."/>
            <person name="Elias S.M."/>
            <person name="Hasan A.M."/>
            <person name="Jahan S."/>
            <person name="Shafiuddin M."/>
            <person name="Mahmood N."/>
            <person name="Shommy N.S."/>
        </authorList>
    </citation>
    <scope>NUCLEOTIDE SEQUENCE [LARGE SCALE GENOMIC DNA]</scope>
    <source>
        <strain evidence="3">cv. O-4</strain>
    </source>
</reference>